<evidence type="ECO:0000256" key="2">
    <source>
        <dbReference type="ARBA" id="ARBA00038097"/>
    </source>
</evidence>
<dbReference type="GO" id="GO:0052689">
    <property type="term" value="F:carboxylic ester hydrolase activity"/>
    <property type="evidence" value="ECO:0000318"/>
    <property type="project" value="GO_Central"/>
</dbReference>
<reference evidence="5" key="2">
    <citation type="submission" date="2025-08" db="UniProtKB">
        <authorList>
            <consortium name="RefSeq"/>
        </authorList>
    </citation>
    <scope>IDENTIFICATION</scope>
    <source>
        <strain evidence="5">S238N-H82</strain>
        <tissue evidence="5">Testes</tissue>
    </source>
</reference>
<dbReference type="Proteomes" id="UP000001554">
    <property type="component" value="Chromosome 9"/>
</dbReference>
<evidence type="ECO:0000259" key="3">
    <source>
        <dbReference type="Pfam" id="PF00561"/>
    </source>
</evidence>
<dbReference type="GO" id="GO:0006654">
    <property type="term" value="P:phosphatidic acid biosynthetic process"/>
    <property type="evidence" value="ECO:0000318"/>
    <property type="project" value="GO_Central"/>
</dbReference>
<dbReference type="PRINTS" id="PR00793">
    <property type="entry name" value="PROAMNOPTASE"/>
</dbReference>
<organism evidence="4 5">
    <name type="scientific">Branchiostoma floridae</name>
    <name type="common">Florida lancelet</name>
    <name type="synonym">Amphioxus</name>
    <dbReference type="NCBI Taxonomy" id="7739"/>
    <lineage>
        <taxon>Eukaryota</taxon>
        <taxon>Metazoa</taxon>
        <taxon>Chordata</taxon>
        <taxon>Cephalochordata</taxon>
        <taxon>Leptocardii</taxon>
        <taxon>Amphioxiformes</taxon>
        <taxon>Branchiostomatidae</taxon>
        <taxon>Branchiostoma</taxon>
    </lineage>
</organism>
<comment type="similarity">
    <text evidence="2">Belongs to the peptidase S33 family. ABHD4/ABHD5 subfamily.</text>
</comment>
<dbReference type="PANTHER" id="PTHR42886">
    <property type="entry name" value="RE40534P-RELATED"/>
    <property type="match status" value="1"/>
</dbReference>
<dbReference type="SUPFAM" id="SSF53474">
    <property type="entry name" value="alpha/beta-Hydrolases"/>
    <property type="match status" value="1"/>
</dbReference>
<proteinExistence type="inferred from homology"/>
<dbReference type="InterPro" id="IPR002410">
    <property type="entry name" value="Peptidase_S33"/>
</dbReference>
<evidence type="ECO:0000313" key="4">
    <source>
        <dbReference type="Proteomes" id="UP000001554"/>
    </source>
</evidence>
<evidence type="ECO:0000313" key="5">
    <source>
        <dbReference type="RefSeq" id="XP_035685653.1"/>
    </source>
</evidence>
<feature type="domain" description="AB hydrolase-1" evidence="3">
    <location>
        <begin position="74"/>
        <end position="178"/>
    </location>
</feature>
<dbReference type="GO" id="GO:0055088">
    <property type="term" value="P:lipid homeostasis"/>
    <property type="evidence" value="ECO:0000318"/>
    <property type="project" value="GO_Central"/>
</dbReference>
<accession>A0A9J7LNW2</accession>
<keyword evidence="1" id="KW-0378">Hydrolase</keyword>
<dbReference type="GO" id="GO:0008233">
    <property type="term" value="F:peptidase activity"/>
    <property type="evidence" value="ECO:0007669"/>
    <property type="project" value="InterPro"/>
</dbReference>
<dbReference type="Pfam" id="PF00561">
    <property type="entry name" value="Abhydrolase_1"/>
    <property type="match status" value="1"/>
</dbReference>
<keyword evidence="4" id="KW-1185">Reference proteome</keyword>
<reference evidence="4" key="1">
    <citation type="journal article" date="2020" name="Nat. Ecol. Evol.">
        <title>Deeply conserved synteny resolves early events in vertebrate evolution.</title>
        <authorList>
            <person name="Simakov O."/>
            <person name="Marletaz F."/>
            <person name="Yue J.X."/>
            <person name="O'Connell B."/>
            <person name="Jenkins J."/>
            <person name="Brandt A."/>
            <person name="Calef R."/>
            <person name="Tung C.H."/>
            <person name="Huang T.K."/>
            <person name="Schmutz J."/>
            <person name="Satoh N."/>
            <person name="Yu J.K."/>
            <person name="Putnam N.H."/>
            <person name="Green R.E."/>
            <person name="Rokhsar D.S."/>
        </authorList>
    </citation>
    <scope>NUCLEOTIDE SEQUENCE [LARGE SCALE GENOMIC DNA]</scope>
    <source>
        <strain evidence="4">S238N-H82</strain>
    </source>
</reference>
<dbReference type="OMA" id="CINTEMG"/>
<dbReference type="AlphaFoldDB" id="A0A9J7LNW2"/>
<gene>
    <name evidence="5" type="primary">LOC118422243</name>
</gene>
<dbReference type="Gene3D" id="3.40.50.1820">
    <property type="entry name" value="alpha/beta hydrolase"/>
    <property type="match status" value="1"/>
</dbReference>
<dbReference type="InterPro" id="IPR000073">
    <property type="entry name" value="AB_hydrolase_1"/>
</dbReference>
<dbReference type="GeneID" id="118422243"/>
<dbReference type="GO" id="GO:0042171">
    <property type="term" value="F:lysophosphatidic acid acyltransferase activity"/>
    <property type="evidence" value="ECO:0000318"/>
    <property type="project" value="GO_Central"/>
</dbReference>
<evidence type="ECO:0000256" key="1">
    <source>
        <dbReference type="ARBA" id="ARBA00022801"/>
    </source>
</evidence>
<dbReference type="PRINTS" id="PR00111">
    <property type="entry name" value="ABHYDROLASE"/>
</dbReference>
<name>A0A9J7LNW2_BRAFL</name>
<protein>
    <submittedName>
        <fullName evidence="5">(Lyso)-N-acylphosphatidylethanolamine lipase-like</fullName>
    </submittedName>
</protein>
<dbReference type="KEGG" id="bfo:118422243"/>
<dbReference type="GO" id="GO:0006508">
    <property type="term" value="P:proteolysis"/>
    <property type="evidence" value="ECO:0007669"/>
    <property type="project" value="InterPro"/>
</dbReference>
<dbReference type="PANTHER" id="PTHR42886:SF29">
    <property type="entry name" value="PUMMELIG, ISOFORM A"/>
    <property type="match status" value="1"/>
</dbReference>
<sequence>MARNVGEHEGSTESRSWLGSWFRWCPTSPQLLADAETRVLKYVKSRLERFYETIPNGGRIWTLKVFQRKTETLPIVMVHGFAGAAGVFFLNFDALAEHRAVYAFDLLGFGRSSRYKFSTKPDVAEEEFVDSIEEWRKGVGLEKFILMGHSFGGFLAASYAIKHPSRVKHLVLADPWGFPEKTEQAAEILKPRVC</sequence>
<dbReference type="RefSeq" id="XP_035685653.1">
    <property type="nucleotide sequence ID" value="XM_035829760.1"/>
</dbReference>
<dbReference type="GO" id="GO:0005811">
    <property type="term" value="C:lipid droplet"/>
    <property type="evidence" value="ECO:0000318"/>
    <property type="project" value="GO_Central"/>
</dbReference>
<dbReference type="InterPro" id="IPR029058">
    <property type="entry name" value="AB_hydrolase_fold"/>
</dbReference>
<dbReference type="OrthoDB" id="7457040at2759"/>